<organism evidence="2 3">
    <name type="scientific">Flavobacterium aquidurense</name>
    <dbReference type="NCBI Taxonomy" id="362413"/>
    <lineage>
        <taxon>Bacteria</taxon>
        <taxon>Pseudomonadati</taxon>
        <taxon>Bacteroidota</taxon>
        <taxon>Flavobacteriia</taxon>
        <taxon>Flavobacteriales</taxon>
        <taxon>Flavobacteriaceae</taxon>
        <taxon>Flavobacterium</taxon>
    </lineage>
</organism>
<dbReference type="RefSeq" id="WP_055092843.1">
    <property type="nucleotide sequence ID" value="NZ_JRLF01000006.1"/>
</dbReference>
<protein>
    <submittedName>
        <fullName evidence="2">DUF4263 domain containing protein</fullName>
    </submittedName>
</protein>
<reference evidence="2 3" key="1">
    <citation type="submission" date="2014-09" db="EMBL/GenBank/DDBJ databases">
        <title>Genome sequence of Flavobacterium aquidurense RC62.</title>
        <authorList>
            <person name="Kim J.F."/>
            <person name="Kwak M.-J."/>
        </authorList>
    </citation>
    <scope>NUCLEOTIDE SEQUENCE [LARGE SCALE GENOMIC DNA]</scope>
    <source>
        <strain evidence="2 3">RC62</strain>
    </source>
</reference>
<evidence type="ECO:0000259" key="1">
    <source>
        <dbReference type="Pfam" id="PF14082"/>
    </source>
</evidence>
<dbReference type="Proteomes" id="UP000050443">
    <property type="component" value="Unassembled WGS sequence"/>
</dbReference>
<accession>A0A0Q0WEN7</accession>
<name>A0A0Q0WEN7_9FLAO</name>
<gene>
    <name evidence="2" type="ORF">RC62_3756</name>
</gene>
<dbReference type="STRING" id="362413.RC62_3756"/>
<dbReference type="InterPro" id="IPR025359">
    <property type="entry name" value="SduA_C"/>
</dbReference>
<evidence type="ECO:0000313" key="3">
    <source>
        <dbReference type="Proteomes" id="UP000050443"/>
    </source>
</evidence>
<dbReference type="Pfam" id="PF14082">
    <property type="entry name" value="SduA_C"/>
    <property type="match status" value="1"/>
</dbReference>
<proteinExistence type="predicted"/>
<dbReference type="EMBL" id="JRLF01000006">
    <property type="protein sequence ID" value="KQB42749.1"/>
    <property type="molecule type" value="Genomic_DNA"/>
</dbReference>
<evidence type="ECO:0000313" key="2">
    <source>
        <dbReference type="EMBL" id="KQB42749.1"/>
    </source>
</evidence>
<feature type="domain" description="Shedu protein SduA C-terminal" evidence="1">
    <location>
        <begin position="245"/>
        <end position="407"/>
    </location>
</feature>
<comment type="caution">
    <text evidence="2">The sequence shown here is derived from an EMBL/GenBank/DDBJ whole genome shotgun (WGS) entry which is preliminary data.</text>
</comment>
<dbReference type="AlphaFoldDB" id="A0A0Q0WEN7"/>
<dbReference type="OrthoDB" id="784881at2"/>
<dbReference type="PATRIC" id="fig|362413.3.peg.3681"/>
<sequence>MSDFKGEKLINDLKTKEVYEYVDTENKIKQISREVFKNKDEIIHYPRGFEGGEKYKTIRKFIFRGFNGKLPVGVFKSVTYGWGFTKPLYPFSDYINKCNFEEVIIEKGGKVAFDVANKKLYLSEVSLEILLQSFNVIFKKNKAEIELVLNTNLYNLFPSVISKPEQTYIANALASSLSSWGNSIDEFSDDDKNAIKELFDKLSIGTDFLTKDALAKTKEIVDNKYIQETLKKYKILMGLKTDGDSLEKQWQEFLKDNSWIFSSIFAQPVILYKREAYVGGKNIDNKNGKFNDFLIKNSLSDNVSFLEIKTHKTKLLDSSKYRGDDVYNATKELTGCIVQVLNQRDNFQKEFYAIKGKNKDKQNFETFNSKCVVLIGSTKDLDENQSYSFELFRSNSRDVEILTFDELQNKIESLQKVLNKKNK</sequence>